<evidence type="ECO:0000313" key="2">
    <source>
        <dbReference type="EMBL" id="KKL09425.1"/>
    </source>
</evidence>
<dbReference type="PANTHER" id="PTHR22916">
    <property type="entry name" value="GLYCOSYLTRANSFERASE"/>
    <property type="match status" value="1"/>
</dbReference>
<organism evidence="2">
    <name type="scientific">marine sediment metagenome</name>
    <dbReference type="NCBI Taxonomy" id="412755"/>
    <lineage>
        <taxon>unclassified sequences</taxon>
        <taxon>metagenomes</taxon>
        <taxon>ecological metagenomes</taxon>
    </lineage>
</organism>
<dbReference type="GO" id="GO:0016758">
    <property type="term" value="F:hexosyltransferase activity"/>
    <property type="evidence" value="ECO:0007669"/>
    <property type="project" value="UniProtKB-ARBA"/>
</dbReference>
<accession>A0A0F9AJ59</accession>
<feature type="non-terminal residue" evidence="2">
    <location>
        <position position="1"/>
    </location>
</feature>
<dbReference type="Pfam" id="PF00535">
    <property type="entry name" value="Glycos_transf_2"/>
    <property type="match status" value="1"/>
</dbReference>
<comment type="caution">
    <text evidence="2">The sequence shown here is derived from an EMBL/GenBank/DDBJ whole genome shotgun (WGS) entry which is preliminary data.</text>
</comment>
<reference evidence="2" key="1">
    <citation type="journal article" date="2015" name="Nature">
        <title>Complex archaea that bridge the gap between prokaryotes and eukaryotes.</title>
        <authorList>
            <person name="Spang A."/>
            <person name="Saw J.H."/>
            <person name="Jorgensen S.L."/>
            <person name="Zaremba-Niedzwiedzka K."/>
            <person name="Martijn J."/>
            <person name="Lind A.E."/>
            <person name="van Eijk R."/>
            <person name="Schleper C."/>
            <person name="Guy L."/>
            <person name="Ettema T.J."/>
        </authorList>
    </citation>
    <scope>NUCLEOTIDE SEQUENCE</scope>
</reference>
<dbReference type="SUPFAM" id="SSF53448">
    <property type="entry name" value="Nucleotide-diphospho-sugar transferases"/>
    <property type="match status" value="1"/>
</dbReference>
<gene>
    <name evidence="2" type="ORF">LCGC14_2566010</name>
</gene>
<dbReference type="Gene3D" id="3.90.550.10">
    <property type="entry name" value="Spore Coat Polysaccharide Biosynthesis Protein SpsA, Chain A"/>
    <property type="match status" value="1"/>
</dbReference>
<name>A0A0F9AJ59_9ZZZZ</name>
<dbReference type="EMBL" id="LAZR01042487">
    <property type="protein sequence ID" value="KKL09425.1"/>
    <property type="molecule type" value="Genomic_DNA"/>
</dbReference>
<feature type="domain" description="Glycosyltransferase 2-like" evidence="1">
    <location>
        <begin position="6"/>
        <end position="109"/>
    </location>
</feature>
<evidence type="ECO:0000259" key="1">
    <source>
        <dbReference type="Pfam" id="PF00535"/>
    </source>
</evidence>
<dbReference type="InterPro" id="IPR001173">
    <property type="entry name" value="Glyco_trans_2-like"/>
</dbReference>
<protein>
    <recommendedName>
        <fullName evidence="1">Glycosyltransferase 2-like domain-containing protein</fullName>
    </recommendedName>
</protein>
<proteinExistence type="predicted"/>
<dbReference type="PANTHER" id="PTHR22916:SF3">
    <property type="entry name" value="UDP-GLCNAC:BETAGAL BETA-1,3-N-ACETYLGLUCOSAMINYLTRANSFERASE-LIKE PROTEIN 1"/>
    <property type="match status" value="1"/>
</dbReference>
<sequence>FEYGEPRFTGYSHDNMGEQETINKGLRMVQGKYFMMVNADDLILPGCIEKLVAFMEANPDVLCAYPDWKSIGENGETRRHVKSREYDYNWMVNHHTCIPSVGSIFRSSILETGLKRDTSYRWLGDFKFWLDIGELGPMARVPEELACWRHRDGQASTDKSDARAREHIRIAKDFNNEARCWSYIVAATVTEYKKNMILFILIAWLHYPQIISKLHFWDALIKRAIHILRR</sequence>
<dbReference type="AlphaFoldDB" id="A0A0F9AJ59"/>
<dbReference type="InterPro" id="IPR029044">
    <property type="entry name" value="Nucleotide-diphossugar_trans"/>
</dbReference>